<keyword evidence="1" id="KW-0805">Transcription regulation</keyword>
<gene>
    <name evidence="5" type="ORF">J2Z83_000974</name>
</gene>
<dbReference type="InterPro" id="IPR036388">
    <property type="entry name" value="WH-like_DNA-bd_sf"/>
</dbReference>
<dbReference type="Gene3D" id="1.10.10.10">
    <property type="entry name" value="Winged helix-like DNA-binding domain superfamily/Winged helix DNA-binding domain"/>
    <property type="match status" value="1"/>
</dbReference>
<keyword evidence="5" id="KW-0670">Pyruvate</keyword>
<dbReference type="Proteomes" id="UP001519345">
    <property type="component" value="Unassembled WGS sequence"/>
</dbReference>
<dbReference type="SUPFAM" id="SSF46785">
    <property type="entry name" value="Winged helix' DNA-binding domain"/>
    <property type="match status" value="1"/>
</dbReference>
<reference evidence="5 6" key="1">
    <citation type="submission" date="2021-03" db="EMBL/GenBank/DDBJ databases">
        <title>Genomic Encyclopedia of Type Strains, Phase IV (KMG-IV): sequencing the most valuable type-strain genomes for metagenomic binning, comparative biology and taxonomic classification.</title>
        <authorList>
            <person name="Goeker M."/>
        </authorList>
    </citation>
    <scope>NUCLEOTIDE SEQUENCE [LARGE SCALE GENOMIC DNA]</scope>
    <source>
        <strain evidence="5 6">DSM 25609</strain>
    </source>
</reference>
<comment type="caution">
    <text evidence="5">The sequence shown here is derived from an EMBL/GenBank/DDBJ whole genome shotgun (WGS) entry which is preliminary data.</text>
</comment>
<name>A0ABS4IDA6_9BACI</name>
<evidence type="ECO:0000256" key="3">
    <source>
        <dbReference type="ARBA" id="ARBA00023163"/>
    </source>
</evidence>
<accession>A0ABS4IDA6</accession>
<dbReference type="CDD" id="cd07377">
    <property type="entry name" value="WHTH_GntR"/>
    <property type="match status" value="1"/>
</dbReference>
<keyword evidence="6" id="KW-1185">Reference proteome</keyword>
<proteinExistence type="predicted"/>
<feature type="domain" description="HTH gntR-type" evidence="4">
    <location>
        <begin position="9"/>
        <end position="77"/>
    </location>
</feature>
<dbReference type="EMBL" id="JAGGKX010000003">
    <property type="protein sequence ID" value="MBP1968880.1"/>
    <property type="molecule type" value="Genomic_DNA"/>
</dbReference>
<organism evidence="5 6">
    <name type="scientific">Virgibacillus natechei</name>
    <dbReference type="NCBI Taxonomy" id="1216297"/>
    <lineage>
        <taxon>Bacteria</taxon>
        <taxon>Bacillati</taxon>
        <taxon>Bacillota</taxon>
        <taxon>Bacilli</taxon>
        <taxon>Bacillales</taxon>
        <taxon>Bacillaceae</taxon>
        <taxon>Virgibacillus</taxon>
    </lineage>
</organism>
<dbReference type="Pfam" id="PF00392">
    <property type="entry name" value="GntR"/>
    <property type="match status" value="1"/>
</dbReference>
<protein>
    <submittedName>
        <fullName evidence="5">GntR family transcriptional repressor for pyruvate dehydrogenase complex</fullName>
    </submittedName>
</protein>
<dbReference type="RefSeq" id="WP_245301475.1">
    <property type="nucleotide sequence ID" value="NZ_CP110224.1"/>
</dbReference>
<dbReference type="PANTHER" id="PTHR43537:SF54">
    <property type="entry name" value="TRANSCRIPTIONAL REGULATOR, GNTR FAMILY"/>
    <property type="match status" value="1"/>
</dbReference>
<evidence type="ECO:0000259" key="4">
    <source>
        <dbReference type="PROSITE" id="PS50949"/>
    </source>
</evidence>
<dbReference type="PROSITE" id="PS50949">
    <property type="entry name" value="HTH_GNTR"/>
    <property type="match status" value="1"/>
</dbReference>
<dbReference type="PRINTS" id="PR00035">
    <property type="entry name" value="HTHGNTR"/>
</dbReference>
<dbReference type="SMART" id="SM00345">
    <property type="entry name" value="HTH_GNTR"/>
    <property type="match status" value="1"/>
</dbReference>
<keyword evidence="2" id="KW-0238">DNA-binding</keyword>
<evidence type="ECO:0000313" key="6">
    <source>
        <dbReference type="Proteomes" id="UP001519345"/>
    </source>
</evidence>
<dbReference type="InterPro" id="IPR036390">
    <property type="entry name" value="WH_DNA-bd_sf"/>
</dbReference>
<evidence type="ECO:0000256" key="1">
    <source>
        <dbReference type="ARBA" id="ARBA00023015"/>
    </source>
</evidence>
<evidence type="ECO:0000256" key="2">
    <source>
        <dbReference type="ARBA" id="ARBA00023125"/>
    </source>
</evidence>
<dbReference type="InterPro" id="IPR000524">
    <property type="entry name" value="Tscrpt_reg_HTH_GntR"/>
</dbReference>
<evidence type="ECO:0000313" key="5">
    <source>
        <dbReference type="EMBL" id="MBP1968880.1"/>
    </source>
</evidence>
<dbReference type="PANTHER" id="PTHR43537">
    <property type="entry name" value="TRANSCRIPTIONAL REGULATOR, GNTR FAMILY"/>
    <property type="match status" value="1"/>
</dbReference>
<keyword evidence="3" id="KW-0804">Transcription</keyword>
<sequence>MAVSMSPKQKVYQEVLHEIRSFIDNNELKSGDKLPSERELSESLQVGRSSIREALRAMELLGLIETRHGEGTYISTYRPYQTVELLSSFILQENQTQKELMFAKRIVEKEAAKLAFDHLNEKDIEELNAIINASINQYNKHTIFFQYVFKKAGNLLLGKIWQLMEEFSHTINEEYYTEAFYVKLTRIYSKGDYESIEVLFKDVTQMYVEKD</sequence>